<keyword evidence="1" id="KW-0812">Transmembrane</keyword>
<organism evidence="2 3">
    <name type="scientific">Vibrio porteresiae DSM 19223</name>
    <dbReference type="NCBI Taxonomy" id="1123496"/>
    <lineage>
        <taxon>Bacteria</taxon>
        <taxon>Pseudomonadati</taxon>
        <taxon>Pseudomonadota</taxon>
        <taxon>Gammaproteobacteria</taxon>
        <taxon>Vibrionales</taxon>
        <taxon>Vibrionaceae</taxon>
        <taxon>Vibrio</taxon>
    </lineage>
</organism>
<reference evidence="2 3" key="1">
    <citation type="submission" date="2023-11" db="EMBL/GenBank/DDBJ databases">
        <title>Plant-associative lifestyle of Vibrio porteresiae and its evolutionary dynamics.</title>
        <authorList>
            <person name="Rameshkumar N."/>
            <person name="Kirti K."/>
        </authorList>
    </citation>
    <scope>NUCLEOTIDE SEQUENCE [LARGE SCALE GENOMIC DNA]</scope>
    <source>
        <strain evidence="2 3">MSSRF30</strain>
    </source>
</reference>
<evidence type="ECO:0000313" key="3">
    <source>
        <dbReference type="Proteomes" id="UP001304071"/>
    </source>
</evidence>
<feature type="transmembrane region" description="Helical" evidence="1">
    <location>
        <begin position="31"/>
        <end position="51"/>
    </location>
</feature>
<keyword evidence="3" id="KW-1185">Reference proteome</keyword>
<gene>
    <name evidence="2" type="ORF">R8Z52_23735</name>
</gene>
<keyword evidence="1" id="KW-0472">Membrane</keyword>
<feature type="transmembrane region" description="Helical" evidence="1">
    <location>
        <begin position="63"/>
        <end position="86"/>
    </location>
</feature>
<protein>
    <submittedName>
        <fullName evidence="2">Uncharacterized protein</fullName>
    </submittedName>
</protein>
<dbReference type="EMBL" id="CP138204">
    <property type="protein sequence ID" value="WPC75928.1"/>
    <property type="molecule type" value="Genomic_DNA"/>
</dbReference>
<dbReference type="RefSeq" id="WP_261897896.1">
    <property type="nucleotide sequence ID" value="NZ_AP024896.1"/>
</dbReference>
<proteinExistence type="predicted"/>
<dbReference type="Proteomes" id="UP001304071">
    <property type="component" value="Chromosome 2"/>
</dbReference>
<feature type="transmembrane region" description="Helical" evidence="1">
    <location>
        <begin position="98"/>
        <end position="118"/>
    </location>
</feature>
<keyword evidence="1" id="KW-1133">Transmembrane helix</keyword>
<name>A0ABZ0QHF2_9VIBR</name>
<sequence>MFKWKLFCWVVTVLTVGSVSSQLVLLGFSPSVLIGAFISFFLLLPYIGYAYEKKIINPAIWKVTFSLQLILLLLIGVFAAVTQFFYSTGGGNITDGLFGTLLVLPIGLFILIPPYLYAFKSKKLWETNVKEELMPRSIFGMR</sequence>
<evidence type="ECO:0000313" key="2">
    <source>
        <dbReference type="EMBL" id="WPC75928.1"/>
    </source>
</evidence>
<evidence type="ECO:0000256" key="1">
    <source>
        <dbReference type="SAM" id="Phobius"/>
    </source>
</evidence>
<accession>A0ABZ0QHF2</accession>